<evidence type="ECO:0000256" key="1">
    <source>
        <dbReference type="ARBA" id="ARBA00004479"/>
    </source>
</evidence>
<evidence type="ECO:0000256" key="5">
    <source>
        <dbReference type="ARBA" id="ARBA00022729"/>
    </source>
</evidence>
<comment type="caution">
    <text evidence="13">The sequence shown here is derived from an EMBL/GenBank/DDBJ whole genome shotgun (WGS) entry which is preliminary data.</text>
</comment>
<dbReference type="Proteomes" id="UP000813462">
    <property type="component" value="Unassembled WGS sequence"/>
</dbReference>
<dbReference type="InterPro" id="IPR045272">
    <property type="entry name" value="ANXUR1/2-like"/>
</dbReference>
<evidence type="ECO:0000256" key="2">
    <source>
        <dbReference type="ARBA" id="ARBA00022527"/>
    </source>
</evidence>
<keyword evidence="9 11" id="KW-0472">Membrane</keyword>
<dbReference type="GO" id="GO:0005524">
    <property type="term" value="F:ATP binding"/>
    <property type="evidence" value="ECO:0007669"/>
    <property type="project" value="UniProtKB-KW"/>
</dbReference>
<keyword evidence="10" id="KW-0325">Glycoprotein</keyword>
<proteinExistence type="predicted"/>
<keyword evidence="4 11" id="KW-0812">Transmembrane</keyword>
<evidence type="ECO:0000256" key="6">
    <source>
        <dbReference type="ARBA" id="ARBA00022741"/>
    </source>
</evidence>
<keyword evidence="3" id="KW-0808">Transferase</keyword>
<dbReference type="GO" id="GO:0004674">
    <property type="term" value="F:protein serine/threonine kinase activity"/>
    <property type="evidence" value="ECO:0007669"/>
    <property type="project" value="UniProtKB-KW"/>
</dbReference>
<organism evidence="13 14">
    <name type="scientific">Ziziphus jujuba var. spinosa</name>
    <dbReference type="NCBI Taxonomy" id="714518"/>
    <lineage>
        <taxon>Eukaryota</taxon>
        <taxon>Viridiplantae</taxon>
        <taxon>Streptophyta</taxon>
        <taxon>Embryophyta</taxon>
        <taxon>Tracheophyta</taxon>
        <taxon>Spermatophyta</taxon>
        <taxon>Magnoliopsida</taxon>
        <taxon>eudicotyledons</taxon>
        <taxon>Gunneridae</taxon>
        <taxon>Pentapetalae</taxon>
        <taxon>rosids</taxon>
        <taxon>fabids</taxon>
        <taxon>Rosales</taxon>
        <taxon>Rhamnaceae</taxon>
        <taxon>Paliureae</taxon>
        <taxon>Ziziphus</taxon>
    </lineage>
</organism>
<dbReference type="Pfam" id="PF12819">
    <property type="entry name" value="Malectin_like"/>
    <property type="match status" value="1"/>
</dbReference>
<feature type="transmembrane region" description="Helical" evidence="11">
    <location>
        <begin position="285"/>
        <end position="307"/>
    </location>
</feature>
<dbReference type="GO" id="GO:0016020">
    <property type="term" value="C:membrane"/>
    <property type="evidence" value="ECO:0007669"/>
    <property type="project" value="UniProtKB-SubCell"/>
</dbReference>
<evidence type="ECO:0000259" key="12">
    <source>
        <dbReference type="Pfam" id="PF12819"/>
    </source>
</evidence>
<keyword evidence="8 11" id="KW-1133">Transmembrane helix</keyword>
<keyword evidence="6" id="KW-0547">Nucleotide-binding</keyword>
<keyword evidence="5" id="KW-0732">Signal</keyword>
<evidence type="ECO:0000313" key="14">
    <source>
        <dbReference type="Proteomes" id="UP000813462"/>
    </source>
</evidence>
<keyword evidence="2" id="KW-0418">Kinase</keyword>
<dbReference type="Gene3D" id="2.60.120.430">
    <property type="entry name" value="Galactose-binding lectin"/>
    <property type="match status" value="1"/>
</dbReference>
<evidence type="ECO:0000256" key="3">
    <source>
        <dbReference type="ARBA" id="ARBA00022679"/>
    </source>
</evidence>
<evidence type="ECO:0000313" key="13">
    <source>
        <dbReference type="EMBL" id="KAH7513474.1"/>
    </source>
</evidence>
<sequence>MVDGEDAFGLRSEPLMVEDDKKCQNSSESGSVSYILSCGSSSGGTDFDGMKWISDSSFLTSNNTISATAQYQDPSLPSQVPYMTARIFNSEASFKFSVPPKKRLWVRLHFYPSSYGAHDSANSYFSVIANGFTLLNNFSAYIIDKALTQAYIVREFSLTPVQSGSLSITFKPSTQYAGSFAFVNGIVIVPMEDIFHATTLVGFTDQSIDVHNSSVQTMLRLNVGGQYIPASKDSGYTRTWYDDSPYLFGAAFGVTFEADKNLTIRFPPSVPEYIAPLKSDNFSKVIGGVACGAAGIVIIAAICFFVYQKKKKNAEGSESRNGSWLPLYNSSNATTNSVLCARPAVDPSLPKEQISLADWASDCGKNGILEEIIDPHLKGKISSQCLKKYADTAEKCLLDQGLDRPSMGDVLWNLEFALQLHEHPNGSVTEEEMKGASIYDMHNVMVTIEEESAASEETDELNNREVFSQLVNPSGR</sequence>
<gene>
    <name evidence="13" type="ORF">FEM48_Zijuj12G0203900</name>
</gene>
<comment type="subcellular location">
    <subcellularLocation>
        <location evidence="1">Membrane</location>
        <topology evidence="1">Single-pass type I membrane protein</topology>
    </subcellularLocation>
</comment>
<reference evidence="13" key="1">
    <citation type="journal article" date="2021" name="Front. Plant Sci.">
        <title>Chromosome-Scale Genome Assembly for Chinese Sour Jujube and Insights Into Its Genome Evolution and Domestication Signature.</title>
        <authorList>
            <person name="Shen L.-Y."/>
            <person name="Luo H."/>
            <person name="Wang X.-L."/>
            <person name="Wang X.-M."/>
            <person name="Qiu X.-J."/>
            <person name="Liu H."/>
            <person name="Zhou S.-S."/>
            <person name="Jia K.-H."/>
            <person name="Nie S."/>
            <person name="Bao Y.-T."/>
            <person name="Zhang R.-G."/>
            <person name="Yun Q.-Z."/>
            <person name="Chai Y.-H."/>
            <person name="Lu J.-Y."/>
            <person name="Li Y."/>
            <person name="Zhao S.-W."/>
            <person name="Mao J.-F."/>
            <person name="Jia S.-G."/>
            <person name="Mao Y.-M."/>
        </authorList>
    </citation>
    <scope>NUCLEOTIDE SEQUENCE</scope>
    <source>
        <strain evidence="13">AT0</strain>
        <tissue evidence="13">Leaf</tissue>
    </source>
</reference>
<evidence type="ECO:0000256" key="9">
    <source>
        <dbReference type="ARBA" id="ARBA00023136"/>
    </source>
</evidence>
<protein>
    <recommendedName>
        <fullName evidence="12">Malectin-like domain-containing protein</fullName>
    </recommendedName>
</protein>
<dbReference type="EMBL" id="JAEACU010000012">
    <property type="protein sequence ID" value="KAH7513474.1"/>
    <property type="molecule type" value="Genomic_DNA"/>
</dbReference>
<dbReference type="Gene3D" id="1.10.510.10">
    <property type="entry name" value="Transferase(Phosphotransferase) domain 1"/>
    <property type="match status" value="1"/>
</dbReference>
<feature type="domain" description="Malectin-like" evidence="12">
    <location>
        <begin position="36"/>
        <end position="242"/>
    </location>
</feature>
<dbReference type="PANTHER" id="PTHR34590:SF5">
    <property type="entry name" value="OS04G0586500 PROTEIN"/>
    <property type="match status" value="1"/>
</dbReference>
<keyword evidence="7" id="KW-0067">ATP-binding</keyword>
<dbReference type="AlphaFoldDB" id="A0A978UFD1"/>
<dbReference type="FunFam" id="2.60.120.430:FF:000003">
    <property type="entry name" value="FERONIA receptor-like kinase"/>
    <property type="match status" value="1"/>
</dbReference>
<dbReference type="PANTHER" id="PTHR34590">
    <property type="entry name" value="OS03G0124300 PROTEIN-RELATED"/>
    <property type="match status" value="1"/>
</dbReference>
<evidence type="ECO:0000256" key="10">
    <source>
        <dbReference type="ARBA" id="ARBA00023180"/>
    </source>
</evidence>
<accession>A0A978UFD1</accession>
<keyword evidence="2" id="KW-0723">Serine/threonine-protein kinase</keyword>
<dbReference type="InterPro" id="IPR024788">
    <property type="entry name" value="Malectin-like_Carb-bd_dom"/>
</dbReference>
<evidence type="ECO:0000256" key="11">
    <source>
        <dbReference type="SAM" id="Phobius"/>
    </source>
</evidence>
<dbReference type="GO" id="GO:0004714">
    <property type="term" value="F:transmembrane receptor protein tyrosine kinase activity"/>
    <property type="evidence" value="ECO:0007669"/>
    <property type="project" value="InterPro"/>
</dbReference>
<evidence type="ECO:0000256" key="7">
    <source>
        <dbReference type="ARBA" id="ARBA00022840"/>
    </source>
</evidence>
<evidence type="ECO:0000256" key="4">
    <source>
        <dbReference type="ARBA" id="ARBA00022692"/>
    </source>
</evidence>
<evidence type="ECO:0000256" key="8">
    <source>
        <dbReference type="ARBA" id="ARBA00022989"/>
    </source>
</evidence>
<name>A0A978UFD1_ZIZJJ</name>